<evidence type="ECO:0000256" key="1">
    <source>
        <dbReference type="SAM" id="MobiDB-lite"/>
    </source>
</evidence>
<proteinExistence type="predicted"/>
<dbReference type="AlphaFoldDB" id="A0A6I9NYI9"/>
<reference evidence="3" key="1">
    <citation type="submission" date="2025-08" db="UniProtKB">
        <authorList>
            <consortium name="RefSeq"/>
        </authorList>
    </citation>
    <scope>IDENTIFICATION</scope>
    <source>
        <tissue evidence="3">Muscle</tissue>
    </source>
</reference>
<organism evidence="2 3">
    <name type="scientific">Notothenia coriiceps</name>
    <name type="common">black rockcod</name>
    <dbReference type="NCBI Taxonomy" id="8208"/>
    <lineage>
        <taxon>Eukaryota</taxon>
        <taxon>Metazoa</taxon>
        <taxon>Chordata</taxon>
        <taxon>Craniata</taxon>
        <taxon>Vertebrata</taxon>
        <taxon>Euteleostomi</taxon>
        <taxon>Actinopterygii</taxon>
        <taxon>Neopterygii</taxon>
        <taxon>Teleostei</taxon>
        <taxon>Neoteleostei</taxon>
        <taxon>Acanthomorphata</taxon>
        <taxon>Eupercaria</taxon>
        <taxon>Perciformes</taxon>
        <taxon>Notothenioidei</taxon>
        <taxon>Nototheniidae</taxon>
        <taxon>Notothenia</taxon>
    </lineage>
</organism>
<dbReference type="KEGG" id="ncc:104954688"/>
<gene>
    <name evidence="3" type="primary">LOC104954688</name>
</gene>
<evidence type="ECO:0000313" key="3">
    <source>
        <dbReference type="RefSeq" id="XP_010780170.1"/>
    </source>
</evidence>
<dbReference type="Proteomes" id="UP000504611">
    <property type="component" value="Unplaced"/>
</dbReference>
<feature type="compositionally biased region" description="Low complexity" evidence="1">
    <location>
        <begin position="86"/>
        <end position="99"/>
    </location>
</feature>
<feature type="compositionally biased region" description="Basic and acidic residues" evidence="1">
    <location>
        <begin position="105"/>
        <end position="115"/>
    </location>
</feature>
<keyword evidence="2" id="KW-1185">Reference proteome</keyword>
<name>A0A6I9NYI9_9TELE</name>
<dbReference type="RefSeq" id="XP_010780170.1">
    <property type="nucleotide sequence ID" value="XM_010781868.1"/>
</dbReference>
<dbReference type="GeneID" id="104954688"/>
<accession>A0A6I9NYI9</accession>
<sequence length="132" mass="14573">MLPWLFLEPDALCYLPVRPTNSGCCCVCVCLKIFSVNRREKVEKVKVLTECVSSLQAPSSLLEALEQHLASLEGKKTKELNADTRASTLSSAVSSLSSTGMSFSRMDEKEKQQALEEEQARLQALKVTHSPL</sequence>
<protein>
    <submittedName>
        <fullName evidence="3">Phosphatidylinositol-binding clathrin assembly protein-like</fullName>
    </submittedName>
</protein>
<feature type="region of interest" description="Disordered" evidence="1">
    <location>
        <begin position="83"/>
        <end position="115"/>
    </location>
</feature>
<evidence type="ECO:0000313" key="2">
    <source>
        <dbReference type="Proteomes" id="UP000504611"/>
    </source>
</evidence>